<dbReference type="InterPro" id="IPR000086">
    <property type="entry name" value="NUDIX_hydrolase_dom"/>
</dbReference>
<evidence type="ECO:0000256" key="4">
    <source>
        <dbReference type="PROSITE-ProRule" id="PRU00235"/>
    </source>
</evidence>
<dbReference type="Gene3D" id="3.90.79.10">
    <property type="entry name" value="Nucleoside Triphosphate Pyrophosphohydrolase"/>
    <property type="match status" value="1"/>
</dbReference>
<dbReference type="InterPro" id="IPR015797">
    <property type="entry name" value="NUDIX_hydrolase-like_dom_sf"/>
</dbReference>
<dbReference type="Pfam" id="PF00293">
    <property type="entry name" value="NUDIX"/>
    <property type="match status" value="1"/>
</dbReference>
<comment type="caution">
    <text evidence="6">The sequence shown here is derived from an EMBL/GenBank/DDBJ whole genome shotgun (WGS) entry which is preliminary data.</text>
</comment>
<reference evidence="6 7" key="1">
    <citation type="journal article" date="2017" name="Curr. Biol.">
        <title>Genome architecture and evolution of a unichromosomal asexual nematode.</title>
        <authorList>
            <person name="Fradin H."/>
            <person name="Zegar C."/>
            <person name="Gutwein M."/>
            <person name="Lucas J."/>
            <person name="Kovtun M."/>
            <person name="Corcoran D."/>
            <person name="Baugh L.R."/>
            <person name="Kiontke K."/>
            <person name="Gunsalus K."/>
            <person name="Fitch D.H."/>
            <person name="Piano F."/>
        </authorList>
    </citation>
    <scope>NUCLEOTIDE SEQUENCE [LARGE SCALE GENOMIC DNA]</scope>
    <source>
        <strain evidence="6">PF1309</strain>
    </source>
</reference>
<keyword evidence="2" id="KW-0547">Nucleotide-binding</keyword>
<dbReference type="GO" id="GO:0005743">
    <property type="term" value="C:mitochondrial inner membrane"/>
    <property type="evidence" value="ECO:0007669"/>
    <property type="project" value="TreeGrafter"/>
</dbReference>
<dbReference type="Pfam" id="PF13540">
    <property type="entry name" value="RCC1_2"/>
    <property type="match status" value="1"/>
</dbReference>
<dbReference type="STRING" id="2018661.A0A2A2K587"/>
<evidence type="ECO:0000256" key="3">
    <source>
        <dbReference type="ARBA" id="ARBA00032644"/>
    </source>
</evidence>
<dbReference type="OrthoDB" id="70707at2759"/>
<evidence type="ECO:0000313" key="6">
    <source>
        <dbReference type="EMBL" id="PAV69166.1"/>
    </source>
</evidence>
<sequence>MLVSSRGLRRKFVWTEAANFATKAAPTAAELKRKQRTSLSVYGCGLAATGALGIAKFVMPGVNKGIQSEVVFPRRVQYFNIRDIRRISCGFGFSLFASADKLYGSGLNNLWQIAGHFHTEATGQEYYISPKRITLPNEGKIVSISSGRAHSLVAFKDGSVYAFGDNNHGQCGVDPEQRKTLVGQMEERLPSIEIPSTSKAVTVHCSLDTSFVLTESGEVFAFGLNEDSQCANGRYGIQPLPAKILGDAEGERIIGIAGSTDTIMALSDRGDVFIWGQSEYGQAGMGNTQIQLKYSTRIPLSLGKITSIGSTAFGCIIANEQGEVYVWGAGIVGMGPNMQKTEKPVKLDQPLFENRKVHRVYAGNCAMAVINDEDRAFIWGQNRLFFILVKRHVDPGEDEWIAALRETKEEAGIDSKELDIHKDCHETLRYTAHNKPKSVKYWLARLKNPEDVQLSHEHQNHMWAELDEAVGIADYAEMGALLKKFATYIKEQNK</sequence>
<dbReference type="InterPro" id="IPR009091">
    <property type="entry name" value="RCC1/BLIP-II"/>
</dbReference>
<dbReference type="GO" id="GO:0000166">
    <property type="term" value="F:nucleotide binding"/>
    <property type="evidence" value="ECO:0007669"/>
    <property type="project" value="UniProtKB-KW"/>
</dbReference>
<dbReference type="InterPro" id="IPR053035">
    <property type="entry name" value="Mitochondrial_GEF_domain"/>
</dbReference>
<gene>
    <name evidence="6" type="ORF">WR25_20592</name>
</gene>
<dbReference type="GO" id="GO:0005085">
    <property type="term" value="F:guanyl-nucleotide exchange factor activity"/>
    <property type="evidence" value="ECO:0007669"/>
    <property type="project" value="TreeGrafter"/>
</dbReference>
<keyword evidence="7" id="KW-1185">Reference proteome</keyword>
<evidence type="ECO:0000313" key="7">
    <source>
        <dbReference type="Proteomes" id="UP000218231"/>
    </source>
</evidence>
<dbReference type="InterPro" id="IPR003565">
    <property type="entry name" value="Tetra_PHTase"/>
</dbReference>
<dbReference type="PANTHER" id="PTHR46337:SF1">
    <property type="entry name" value="RCC1-LIKE G EXCHANGING FACTOR-LIKE PROTEIN"/>
    <property type="match status" value="1"/>
</dbReference>
<feature type="repeat" description="RCC1" evidence="4">
    <location>
        <begin position="158"/>
        <end position="216"/>
    </location>
</feature>
<dbReference type="GO" id="GO:0019843">
    <property type="term" value="F:rRNA binding"/>
    <property type="evidence" value="ECO:0007669"/>
    <property type="project" value="TreeGrafter"/>
</dbReference>
<dbReference type="SUPFAM" id="SSF50985">
    <property type="entry name" value="RCC1/BLIP-II"/>
    <property type="match status" value="1"/>
</dbReference>
<organism evidence="6 7">
    <name type="scientific">Diploscapter pachys</name>
    <dbReference type="NCBI Taxonomy" id="2018661"/>
    <lineage>
        <taxon>Eukaryota</taxon>
        <taxon>Metazoa</taxon>
        <taxon>Ecdysozoa</taxon>
        <taxon>Nematoda</taxon>
        <taxon>Chromadorea</taxon>
        <taxon>Rhabditida</taxon>
        <taxon>Rhabditina</taxon>
        <taxon>Rhabditomorpha</taxon>
        <taxon>Rhabditoidea</taxon>
        <taxon>Rhabditidae</taxon>
        <taxon>Diploscapter</taxon>
    </lineage>
</organism>
<dbReference type="PROSITE" id="PS51462">
    <property type="entry name" value="NUDIX"/>
    <property type="match status" value="1"/>
</dbReference>
<dbReference type="GO" id="GO:0008796">
    <property type="term" value="F:bis(5'-nucleosyl)-tetraphosphatase activity"/>
    <property type="evidence" value="ECO:0007669"/>
    <property type="project" value="InterPro"/>
</dbReference>
<evidence type="ECO:0000256" key="2">
    <source>
        <dbReference type="ARBA" id="ARBA00022741"/>
    </source>
</evidence>
<feature type="domain" description="Nudix hydrolase" evidence="5">
    <location>
        <begin position="360"/>
        <end position="486"/>
    </location>
</feature>
<dbReference type="Proteomes" id="UP000218231">
    <property type="component" value="Unassembled WGS sequence"/>
</dbReference>
<dbReference type="CDD" id="cd03428">
    <property type="entry name" value="NUDIX_Ap4A_Nudt2"/>
    <property type="match status" value="1"/>
</dbReference>
<dbReference type="EMBL" id="LIAE01009584">
    <property type="protein sequence ID" value="PAV69166.1"/>
    <property type="molecule type" value="Genomic_DNA"/>
</dbReference>
<dbReference type="AlphaFoldDB" id="A0A2A2K587"/>
<evidence type="ECO:0000256" key="1">
    <source>
        <dbReference type="ARBA" id="ARBA00018911"/>
    </source>
</evidence>
<feature type="repeat" description="RCC1" evidence="4">
    <location>
        <begin position="100"/>
        <end position="157"/>
    </location>
</feature>
<dbReference type="PROSITE" id="PS50012">
    <property type="entry name" value="RCC1_3"/>
    <property type="match status" value="2"/>
</dbReference>
<accession>A0A2A2K587</accession>
<dbReference type="PANTHER" id="PTHR46337">
    <property type="entry name" value="RCC1-LIKE G EXCHANGING FACTOR-LIKE PROTEIN"/>
    <property type="match status" value="1"/>
</dbReference>
<name>A0A2A2K587_9BILA</name>
<dbReference type="GO" id="GO:0070131">
    <property type="term" value="P:positive regulation of mitochondrial translation"/>
    <property type="evidence" value="ECO:0007669"/>
    <property type="project" value="TreeGrafter"/>
</dbReference>
<dbReference type="SUPFAM" id="SSF55811">
    <property type="entry name" value="Nudix"/>
    <property type="match status" value="1"/>
</dbReference>
<dbReference type="Gene3D" id="2.130.10.30">
    <property type="entry name" value="Regulator of chromosome condensation 1/beta-lactamase-inhibitor protein II"/>
    <property type="match status" value="1"/>
</dbReference>
<proteinExistence type="predicted"/>
<protein>
    <recommendedName>
        <fullName evidence="1">Bis(5'-nucleosyl)-tetraphosphatase [asymmetrical]</fullName>
    </recommendedName>
    <alternativeName>
        <fullName evidence="3">Diadenosine 5',5'''-P1,P4-tetraphosphate asymmetrical hydrolase</fullName>
    </alternativeName>
</protein>
<dbReference type="InterPro" id="IPR000408">
    <property type="entry name" value="Reg_chr_condens"/>
</dbReference>
<evidence type="ECO:0000259" key="5">
    <source>
        <dbReference type="PROSITE" id="PS51462"/>
    </source>
</evidence>